<dbReference type="AlphaFoldDB" id="A0A9P4NHJ2"/>
<evidence type="ECO:0000313" key="3">
    <source>
        <dbReference type="Proteomes" id="UP000800235"/>
    </source>
</evidence>
<gene>
    <name evidence="2" type="ORF">EJ08DRAFT_653535</name>
</gene>
<keyword evidence="3" id="KW-1185">Reference proteome</keyword>
<dbReference type="EMBL" id="MU007100">
    <property type="protein sequence ID" value="KAF2421212.1"/>
    <property type="molecule type" value="Genomic_DNA"/>
</dbReference>
<dbReference type="Proteomes" id="UP000800235">
    <property type="component" value="Unassembled WGS sequence"/>
</dbReference>
<comment type="caution">
    <text evidence="2">The sequence shown here is derived from an EMBL/GenBank/DDBJ whole genome shotgun (WGS) entry which is preliminary data.</text>
</comment>
<evidence type="ECO:0000313" key="2">
    <source>
        <dbReference type="EMBL" id="KAF2421212.1"/>
    </source>
</evidence>
<name>A0A9P4NHJ2_9PEZI</name>
<feature type="signal peptide" evidence="1">
    <location>
        <begin position="1"/>
        <end position="25"/>
    </location>
</feature>
<sequence length="91" mass="9634">MAALDTVVIQAIPAMLCGLLHGALSVYSCCNAPICCCDSIRRRRYSRADPSDAFGSQVGGTMVERPLDAPPAYRSEVGTTNIVGVPSVQYV</sequence>
<organism evidence="2 3">
    <name type="scientific">Tothia fuscella</name>
    <dbReference type="NCBI Taxonomy" id="1048955"/>
    <lineage>
        <taxon>Eukaryota</taxon>
        <taxon>Fungi</taxon>
        <taxon>Dikarya</taxon>
        <taxon>Ascomycota</taxon>
        <taxon>Pezizomycotina</taxon>
        <taxon>Dothideomycetes</taxon>
        <taxon>Pleosporomycetidae</taxon>
        <taxon>Venturiales</taxon>
        <taxon>Cylindrosympodiaceae</taxon>
        <taxon>Tothia</taxon>
    </lineage>
</organism>
<protein>
    <submittedName>
        <fullName evidence="2">Uncharacterized protein</fullName>
    </submittedName>
</protein>
<evidence type="ECO:0000256" key="1">
    <source>
        <dbReference type="SAM" id="SignalP"/>
    </source>
</evidence>
<feature type="chain" id="PRO_5040413347" evidence="1">
    <location>
        <begin position="26"/>
        <end position="91"/>
    </location>
</feature>
<accession>A0A9P4NHJ2</accession>
<proteinExistence type="predicted"/>
<reference evidence="2" key="1">
    <citation type="journal article" date="2020" name="Stud. Mycol.">
        <title>101 Dothideomycetes genomes: a test case for predicting lifestyles and emergence of pathogens.</title>
        <authorList>
            <person name="Haridas S."/>
            <person name="Albert R."/>
            <person name="Binder M."/>
            <person name="Bloem J."/>
            <person name="Labutti K."/>
            <person name="Salamov A."/>
            <person name="Andreopoulos B."/>
            <person name="Baker S."/>
            <person name="Barry K."/>
            <person name="Bills G."/>
            <person name="Bluhm B."/>
            <person name="Cannon C."/>
            <person name="Castanera R."/>
            <person name="Culley D."/>
            <person name="Daum C."/>
            <person name="Ezra D."/>
            <person name="Gonzalez J."/>
            <person name="Henrissat B."/>
            <person name="Kuo A."/>
            <person name="Liang C."/>
            <person name="Lipzen A."/>
            <person name="Lutzoni F."/>
            <person name="Magnuson J."/>
            <person name="Mondo S."/>
            <person name="Nolan M."/>
            <person name="Ohm R."/>
            <person name="Pangilinan J."/>
            <person name="Park H.-J."/>
            <person name="Ramirez L."/>
            <person name="Alfaro M."/>
            <person name="Sun H."/>
            <person name="Tritt A."/>
            <person name="Yoshinaga Y."/>
            <person name="Zwiers L.-H."/>
            <person name="Turgeon B."/>
            <person name="Goodwin S."/>
            <person name="Spatafora J."/>
            <person name="Crous P."/>
            <person name="Grigoriev I."/>
        </authorList>
    </citation>
    <scope>NUCLEOTIDE SEQUENCE</scope>
    <source>
        <strain evidence="2">CBS 130266</strain>
    </source>
</reference>
<keyword evidence="1" id="KW-0732">Signal</keyword>